<name>A0AAD9BCF4_DISEL</name>
<dbReference type="InterPro" id="IPR052090">
    <property type="entry name" value="Cytolytic_pore-forming_toxin"/>
</dbReference>
<sequence>MASEGSGTMEVAALGRPFGLGMLYDCRNDSLVPGALLDDLQVLFDFSMETSTLVDSRCDVKCPSWLSLPAAKPSHQGYFGR</sequence>
<dbReference type="AlphaFoldDB" id="A0AAD9BCF4"/>
<reference evidence="1" key="1">
    <citation type="submission" date="2023-04" db="EMBL/GenBank/DDBJ databases">
        <title>Chromosome-level genome of Chaenocephalus aceratus.</title>
        <authorList>
            <person name="Park H."/>
        </authorList>
    </citation>
    <scope>NUCLEOTIDE SEQUENCE</scope>
    <source>
        <strain evidence="1">DE</strain>
        <tissue evidence="1">Muscle</tissue>
    </source>
</reference>
<keyword evidence="2" id="KW-1185">Reference proteome</keyword>
<dbReference type="PANTHER" id="PTHR31594:SF16">
    <property type="entry name" value="SI:CH211-281L24.3"/>
    <property type="match status" value="1"/>
</dbReference>
<dbReference type="PANTHER" id="PTHR31594">
    <property type="entry name" value="AIG1-TYPE G DOMAIN-CONTAINING PROTEIN"/>
    <property type="match status" value="1"/>
</dbReference>
<proteinExistence type="predicted"/>
<dbReference type="Proteomes" id="UP001228049">
    <property type="component" value="Unassembled WGS sequence"/>
</dbReference>
<protein>
    <submittedName>
        <fullName evidence="1">Stonustoxin subunit beta</fullName>
    </submittedName>
</protein>
<accession>A0AAD9BCF4</accession>
<evidence type="ECO:0000313" key="2">
    <source>
        <dbReference type="Proteomes" id="UP001228049"/>
    </source>
</evidence>
<gene>
    <name evidence="1" type="ORF">KUDE01_026908</name>
</gene>
<evidence type="ECO:0000313" key="1">
    <source>
        <dbReference type="EMBL" id="KAK1878783.1"/>
    </source>
</evidence>
<dbReference type="EMBL" id="JASDAP010000026">
    <property type="protein sequence ID" value="KAK1878783.1"/>
    <property type="molecule type" value="Genomic_DNA"/>
</dbReference>
<organism evidence="1 2">
    <name type="scientific">Dissostichus eleginoides</name>
    <name type="common">Patagonian toothfish</name>
    <name type="synonym">Dissostichus amissus</name>
    <dbReference type="NCBI Taxonomy" id="100907"/>
    <lineage>
        <taxon>Eukaryota</taxon>
        <taxon>Metazoa</taxon>
        <taxon>Chordata</taxon>
        <taxon>Craniata</taxon>
        <taxon>Vertebrata</taxon>
        <taxon>Euteleostomi</taxon>
        <taxon>Actinopterygii</taxon>
        <taxon>Neopterygii</taxon>
        <taxon>Teleostei</taxon>
        <taxon>Neoteleostei</taxon>
        <taxon>Acanthomorphata</taxon>
        <taxon>Eupercaria</taxon>
        <taxon>Perciformes</taxon>
        <taxon>Notothenioidei</taxon>
        <taxon>Nototheniidae</taxon>
        <taxon>Dissostichus</taxon>
    </lineage>
</organism>
<comment type="caution">
    <text evidence="1">The sequence shown here is derived from an EMBL/GenBank/DDBJ whole genome shotgun (WGS) entry which is preliminary data.</text>
</comment>